<reference evidence="1" key="1">
    <citation type="submission" date="2020-10" db="EMBL/GenBank/DDBJ databases">
        <title>Taxonomic study of unclassified bacteria belonging to the class Ktedonobacteria.</title>
        <authorList>
            <person name="Yabe S."/>
            <person name="Wang C.M."/>
            <person name="Zheng Y."/>
            <person name="Sakai Y."/>
            <person name="Cavaletti L."/>
            <person name="Monciardini P."/>
            <person name="Donadio S."/>
        </authorList>
    </citation>
    <scope>NUCLEOTIDE SEQUENCE</scope>
    <source>
        <strain evidence="1">ID150040</strain>
    </source>
</reference>
<accession>A0A8J3IVU9</accession>
<dbReference type="InterPro" id="IPR036271">
    <property type="entry name" value="Tet_transcr_reg_TetR-rel_C_sf"/>
</dbReference>
<proteinExistence type="predicted"/>
<name>A0A8J3IVU9_9CHLR</name>
<dbReference type="EMBL" id="BNJK01000002">
    <property type="protein sequence ID" value="GHO99440.1"/>
    <property type="molecule type" value="Genomic_DNA"/>
</dbReference>
<dbReference type="SUPFAM" id="SSF48498">
    <property type="entry name" value="Tetracyclin repressor-like, C-terminal domain"/>
    <property type="match status" value="1"/>
</dbReference>
<dbReference type="Proteomes" id="UP000597444">
    <property type="component" value="Unassembled WGS sequence"/>
</dbReference>
<keyword evidence="2" id="KW-1185">Reference proteome</keyword>
<comment type="caution">
    <text evidence="1">The sequence shown here is derived from an EMBL/GenBank/DDBJ whole genome shotgun (WGS) entry which is preliminary data.</text>
</comment>
<gene>
    <name evidence="1" type="ORF">KSF_094880</name>
</gene>
<protein>
    <submittedName>
        <fullName evidence="1">Uncharacterized protein</fullName>
    </submittedName>
</protein>
<sequence>MFALGLRNPTLLPAVTELLQRGCGSIGQVVQAAGGEQAVNSDLFASILLACFDGLALQHITGQNFAVEDAYGVLTRMINVFLEHS</sequence>
<dbReference type="Gene3D" id="1.10.357.10">
    <property type="entry name" value="Tetracycline Repressor, domain 2"/>
    <property type="match status" value="1"/>
</dbReference>
<evidence type="ECO:0000313" key="2">
    <source>
        <dbReference type="Proteomes" id="UP000597444"/>
    </source>
</evidence>
<dbReference type="AlphaFoldDB" id="A0A8J3IVU9"/>
<evidence type="ECO:0000313" key="1">
    <source>
        <dbReference type="EMBL" id="GHO99440.1"/>
    </source>
</evidence>
<organism evidence="1 2">
    <name type="scientific">Reticulibacter mediterranei</name>
    <dbReference type="NCBI Taxonomy" id="2778369"/>
    <lineage>
        <taxon>Bacteria</taxon>
        <taxon>Bacillati</taxon>
        <taxon>Chloroflexota</taxon>
        <taxon>Ktedonobacteria</taxon>
        <taxon>Ktedonobacterales</taxon>
        <taxon>Reticulibacteraceae</taxon>
        <taxon>Reticulibacter</taxon>
    </lineage>
</organism>